<dbReference type="PIRSF" id="PIRSF020565">
    <property type="entry name" value="3Ho_Ac_ACP_DH_prd"/>
    <property type="match status" value="1"/>
</dbReference>
<dbReference type="AlphaFoldDB" id="V5BJH7"/>
<dbReference type="STRING" id="1116472.MGMO_20c00200"/>
<dbReference type="InterPro" id="IPR029069">
    <property type="entry name" value="HotDog_dom_sf"/>
</dbReference>
<reference evidence="1 2" key="1">
    <citation type="journal article" date="2013" name="Genome Announc.">
        <title>Draft Genome Sequence of the Methanotrophic Gammaproteobacterium Methyloglobulus morosus DSM 22980 Strain KoM1.</title>
        <authorList>
            <person name="Poehlein A."/>
            <person name="Deutzmann J.S."/>
            <person name="Daniel R."/>
            <person name="Simeonova D.D."/>
        </authorList>
    </citation>
    <scope>NUCLEOTIDE SEQUENCE [LARGE SCALE GENOMIC DNA]</scope>
    <source>
        <strain evidence="1 2">KoM1</strain>
    </source>
</reference>
<name>V5BJH7_9GAMM</name>
<evidence type="ECO:0000313" key="1">
    <source>
        <dbReference type="EMBL" id="ESS73465.1"/>
    </source>
</evidence>
<dbReference type="OrthoDB" id="9800188at2"/>
<comment type="caution">
    <text evidence="1">The sequence shown here is derived from an EMBL/GenBank/DDBJ whole genome shotgun (WGS) entry which is preliminary data.</text>
</comment>
<dbReference type="PATRIC" id="fig|1116472.3.peg.688"/>
<dbReference type="Proteomes" id="UP000017842">
    <property type="component" value="Unassembled WGS sequence"/>
</dbReference>
<keyword evidence="2" id="KW-1185">Reference proteome</keyword>
<dbReference type="eggNOG" id="COG4706">
    <property type="taxonomic scope" value="Bacteria"/>
</dbReference>
<protein>
    <submittedName>
        <fullName evidence="1">Beta-hydroxyacyl-(Acyl-carrier-protein) dehydratase FabA/FabZ</fullName>
    </submittedName>
</protein>
<dbReference type="InterPro" id="IPR016776">
    <property type="entry name" value="ApeP-like_dehydratase"/>
</dbReference>
<organism evidence="1 2">
    <name type="scientific">Methyloglobulus morosus KoM1</name>
    <dbReference type="NCBI Taxonomy" id="1116472"/>
    <lineage>
        <taxon>Bacteria</taxon>
        <taxon>Pseudomonadati</taxon>
        <taxon>Pseudomonadota</taxon>
        <taxon>Gammaproteobacteria</taxon>
        <taxon>Methylococcales</taxon>
        <taxon>Methylococcaceae</taxon>
        <taxon>Methyloglobulus</taxon>
    </lineage>
</organism>
<proteinExistence type="predicted"/>
<dbReference type="Pfam" id="PF22817">
    <property type="entry name" value="ApeP-like"/>
    <property type="match status" value="1"/>
</dbReference>
<sequence length="146" mass="15844">MNEIAVNELLAHEGRMMLLDKIIKFDDQSMVSEVVVRNDGLFGDDQGVPALVGIEYMAQTVAAHGNMMDKLAGRPSHLGFLLGTRAYSSNVDRFSIGSVLTVTVEKIIQEQGLGVFNCKITAPGVLAEAKLNVYQPDSAHNRVLAE</sequence>
<dbReference type="RefSeq" id="WP_023493577.1">
    <property type="nucleotide sequence ID" value="NZ_AYLO01000020.1"/>
</dbReference>
<evidence type="ECO:0000313" key="2">
    <source>
        <dbReference type="Proteomes" id="UP000017842"/>
    </source>
</evidence>
<accession>V5BJH7</accession>
<dbReference type="EMBL" id="AYLO01000020">
    <property type="protein sequence ID" value="ESS73465.1"/>
    <property type="molecule type" value="Genomic_DNA"/>
</dbReference>
<dbReference type="SUPFAM" id="SSF54637">
    <property type="entry name" value="Thioesterase/thiol ester dehydrase-isomerase"/>
    <property type="match status" value="1"/>
</dbReference>
<gene>
    <name evidence="1" type="ORF">MGMO_20c00200</name>
</gene>
<dbReference type="Gene3D" id="3.10.129.10">
    <property type="entry name" value="Hotdog Thioesterase"/>
    <property type="match status" value="1"/>
</dbReference>